<dbReference type="GO" id="GO:0046656">
    <property type="term" value="P:folic acid biosynthetic process"/>
    <property type="evidence" value="ECO:0007669"/>
    <property type="project" value="UniProtKB-KW"/>
</dbReference>
<dbReference type="Pfam" id="PF01288">
    <property type="entry name" value="HPPK"/>
    <property type="match status" value="1"/>
</dbReference>
<keyword evidence="6" id="KW-0547">Nucleotide-binding</keyword>
<keyword evidence="9" id="KW-0289">Folate biosynthesis</keyword>
<dbReference type="InterPro" id="IPR000550">
    <property type="entry name" value="Hppk"/>
</dbReference>
<dbReference type="Gene3D" id="3.30.70.560">
    <property type="entry name" value="7,8-Dihydro-6-hydroxymethylpterin-pyrophosphokinase HPPK"/>
    <property type="match status" value="1"/>
</dbReference>
<evidence type="ECO:0000256" key="4">
    <source>
        <dbReference type="ARBA" id="ARBA00016218"/>
    </source>
</evidence>
<dbReference type="SUPFAM" id="SSF55083">
    <property type="entry name" value="6-hydroxymethyl-7,8-dihydropterin pyrophosphokinase, HPPK"/>
    <property type="match status" value="1"/>
</dbReference>
<evidence type="ECO:0000256" key="1">
    <source>
        <dbReference type="ARBA" id="ARBA00005051"/>
    </source>
</evidence>
<dbReference type="RefSeq" id="WP_144334306.1">
    <property type="nucleotide sequence ID" value="NZ_VLPL01000009.1"/>
</dbReference>
<dbReference type="GO" id="GO:0005524">
    <property type="term" value="F:ATP binding"/>
    <property type="evidence" value="ECO:0007669"/>
    <property type="project" value="UniProtKB-KW"/>
</dbReference>
<sequence>MVSQEKAGYNEYIYIGVGTNLGNRLEHIKQAAKELQSLGIRILRTSSIYETQAWGFESDELFLNTVFECVSSMKPLNCLKALQFVEKKMGRKKHLDSGYESRIIDLDILLFKDQRIQLPELTIPHLYITERQFVITPMHELTGSFFFHSLSVSFEELKSKFENPDFPFVVYNPPLVNE</sequence>
<comment type="pathway">
    <text evidence="1">Cofactor biosynthesis; tetrahydrofolate biosynthesis; 2-amino-4-hydroxy-6-hydroxymethyl-7,8-dihydropteridine diphosphate from 7,8-dihydroneopterin triphosphate: step 4/4.</text>
</comment>
<dbReference type="OrthoDB" id="9776634at2"/>
<dbReference type="EMBL" id="VLPL01000009">
    <property type="protein sequence ID" value="TSJ40178.1"/>
    <property type="molecule type" value="Genomic_DNA"/>
</dbReference>
<dbReference type="AlphaFoldDB" id="A0A556MJV0"/>
<proteinExistence type="inferred from homology"/>
<dbReference type="GO" id="GO:0003848">
    <property type="term" value="F:2-amino-4-hydroxy-6-hydroxymethyldihydropteridine diphosphokinase activity"/>
    <property type="evidence" value="ECO:0007669"/>
    <property type="project" value="UniProtKB-EC"/>
</dbReference>
<reference evidence="14 15" key="1">
    <citation type="submission" date="2019-07" db="EMBL/GenBank/DDBJ databases">
        <authorList>
            <person name="Huq M.A."/>
        </authorList>
    </citation>
    <scope>NUCLEOTIDE SEQUENCE [LARGE SCALE GENOMIC DNA]</scope>
    <source>
        <strain evidence="14 15">MAH-3</strain>
    </source>
</reference>
<keyword evidence="5 14" id="KW-0808">Transferase</keyword>
<keyword evidence="15" id="KW-1185">Reference proteome</keyword>
<feature type="domain" description="7,8-dihydro-6-hydroxymethylpterin-pyrophosphokinase" evidence="13">
    <location>
        <begin position="14"/>
        <end position="141"/>
    </location>
</feature>
<dbReference type="GO" id="GO:0046654">
    <property type="term" value="P:tetrahydrofolate biosynthetic process"/>
    <property type="evidence" value="ECO:0007669"/>
    <property type="project" value="UniProtKB-UniPathway"/>
</dbReference>
<evidence type="ECO:0000256" key="12">
    <source>
        <dbReference type="ARBA" id="ARBA00033413"/>
    </source>
</evidence>
<comment type="function">
    <text evidence="10">Catalyzes the transfer of pyrophosphate from adenosine triphosphate (ATP) to 6-hydroxymethyl-7,8-dihydropterin, an enzymatic step in folate biosynthesis pathway.</text>
</comment>
<keyword evidence="7 14" id="KW-0418">Kinase</keyword>
<organism evidence="14 15">
    <name type="scientific">Fluviicola chungangensis</name>
    <dbReference type="NCBI Taxonomy" id="2597671"/>
    <lineage>
        <taxon>Bacteria</taxon>
        <taxon>Pseudomonadati</taxon>
        <taxon>Bacteroidota</taxon>
        <taxon>Flavobacteriia</taxon>
        <taxon>Flavobacteriales</taxon>
        <taxon>Crocinitomicaceae</taxon>
        <taxon>Fluviicola</taxon>
    </lineage>
</organism>
<protein>
    <recommendedName>
        <fullName evidence="4">2-amino-4-hydroxy-6-hydroxymethyldihydropteridine pyrophosphokinase</fullName>
        <ecNumber evidence="3">2.7.6.3</ecNumber>
    </recommendedName>
    <alternativeName>
        <fullName evidence="11">6-hydroxymethyl-7,8-dihydropterin pyrophosphokinase</fullName>
    </alternativeName>
    <alternativeName>
        <fullName evidence="12">7,8-dihydro-6-hydroxymethylpterin-pyrophosphokinase</fullName>
    </alternativeName>
</protein>
<dbReference type="GO" id="GO:0016301">
    <property type="term" value="F:kinase activity"/>
    <property type="evidence" value="ECO:0007669"/>
    <property type="project" value="UniProtKB-KW"/>
</dbReference>
<dbReference type="Proteomes" id="UP000316008">
    <property type="component" value="Unassembled WGS sequence"/>
</dbReference>
<evidence type="ECO:0000256" key="3">
    <source>
        <dbReference type="ARBA" id="ARBA00013253"/>
    </source>
</evidence>
<evidence type="ECO:0000256" key="11">
    <source>
        <dbReference type="ARBA" id="ARBA00029766"/>
    </source>
</evidence>
<evidence type="ECO:0000313" key="14">
    <source>
        <dbReference type="EMBL" id="TSJ40178.1"/>
    </source>
</evidence>
<evidence type="ECO:0000256" key="5">
    <source>
        <dbReference type="ARBA" id="ARBA00022679"/>
    </source>
</evidence>
<dbReference type="NCBIfam" id="TIGR01498">
    <property type="entry name" value="folK"/>
    <property type="match status" value="1"/>
</dbReference>
<dbReference type="EC" id="2.7.6.3" evidence="3"/>
<evidence type="ECO:0000256" key="8">
    <source>
        <dbReference type="ARBA" id="ARBA00022840"/>
    </source>
</evidence>
<evidence type="ECO:0000256" key="9">
    <source>
        <dbReference type="ARBA" id="ARBA00022909"/>
    </source>
</evidence>
<dbReference type="UniPathway" id="UPA00077">
    <property type="reaction ID" value="UER00155"/>
</dbReference>
<evidence type="ECO:0000259" key="13">
    <source>
        <dbReference type="Pfam" id="PF01288"/>
    </source>
</evidence>
<evidence type="ECO:0000256" key="2">
    <source>
        <dbReference type="ARBA" id="ARBA00005810"/>
    </source>
</evidence>
<dbReference type="InterPro" id="IPR035907">
    <property type="entry name" value="Hppk_sf"/>
</dbReference>
<evidence type="ECO:0000256" key="7">
    <source>
        <dbReference type="ARBA" id="ARBA00022777"/>
    </source>
</evidence>
<keyword evidence="8" id="KW-0067">ATP-binding</keyword>
<evidence type="ECO:0000313" key="15">
    <source>
        <dbReference type="Proteomes" id="UP000316008"/>
    </source>
</evidence>
<name>A0A556MJV0_9FLAO</name>
<dbReference type="PANTHER" id="PTHR43071">
    <property type="entry name" value="2-AMINO-4-HYDROXY-6-HYDROXYMETHYLDIHYDROPTERIDINE PYROPHOSPHOKINASE"/>
    <property type="match status" value="1"/>
</dbReference>
<comment type="similarity">
    <text evidence="2">Belongs to the HPPK family.</text>
</comment>
<dbReference type="CDD" id="cd00483">
    <property type="entry name" value="HPPK"/>
    <property type="match status" value="1"/>
</dbReference>
<evidence type="ECO:0000256" key="6">
    <source>
        <dbReference type="ARBA" id="ARBA00022741"/>
    </source>
</evidence>
<dbReference type="PANTHER" id="PTHR43071:SF1">
    <property type="entry name" value="2-AMINO-4-HYDROXY-6-HYDROXYMETHYLDIHYDROPTERIDINE PYROPHOSPHOKINASE"/>
    <property type="match status" value="1"/>
</dbReference>
<accession>A0A556MJV0</accession>
<comment type="caution">
    <text evidence="14">The sequence shown here is derived from an EMBL/GenBank/DDBJ whole genome shotgun (WGS) entry which is preliminary data.</text>
</comment>
<evidence type="ECO:0000256" key="10">
    <source>
        <dbReference type="ARBA" id="ARBA00029409"/>
    </source>
</evidence>
<gene>
    <name evidence="14" type="primary">folK</name>
    <name evidence="14" type="ORF">FO442_16400</name>
</gene>